<dbReference type="Proteomes" id="UP000053647">
    <property type="component" value="Unassembled WGS sequence"/>
</dbReference>
<dbReference type="HOGENOM" id="CLU_2776653_0_0_1"/>
<evidence type="ECO:0000256" key="1">
    <source>
        <dbReference type="SAM" id="MobiDB-lite"/>
    </source>
</evidence>
<dbReference type="AlphaFoldDB" id="A0A0C9U3A6"/>
<name>A0A0C9U3A6_PAXIN</name>
<reference evidence="2 3" key="1">
    <citation type="submission" date="2014-06" db="EMBL/GenBank/DDBJ databases">
        <authorList>
            <consortium name="DOE Joint Genome Institute"/>
            <person name="Kuo A."/>
            <person name="Kohler A."/>
            <person name="Nagy L.G."/>
            <person name="Floudas D."/>
            <person name="Copeland A."/>
            <person name="Barry K.W."/>
            <person name="Cichocki N."/>
            <person name="Veneault-Fourrey C."/>
            <person name="LaButti K."/>
            <person name="Lindquist E.A."/>
            <person name="Lipzen A."/>
            <person name="Lundell T."/>
            <person name="Morin E."/>
            <person name="Murat C."/>
            <person name="Sun H."/>
            <person name="Tunlid A."/>
            <person name="Henrissat B."/>
            <person name="Grigoriev I.V."/>
            <person name="Hibbett D.S."/>
            <person name="Martin F."/>
            <person name="Nordberg H.P."/>
            <person name="Cantor M.N."/>
            <person name="Hua S.X."/>
        </authorList>
    </citation>
    <scope>NUCLEOTIDE SEQUENCE [LARGE SCALE GENOMIC DNA]</scope>
    <source>
        <strain evidence="2 3">ATCC 200175</strain>
    </source>
</reference>
<evidence type="ECO:0000313" key="3">
    <source>
        <dbReference type="Proteomes" id="UP000053647"/>
    </source>
</evidence>
<reference evidence="3" key="2">
    <citation type="submission" date="2015-01" db="EMBL/GenBank/DDBJ databases">
        <title>Evolutionary Origins and Diversification of the Mycorrhizal Mutualists.</title>
        <authorList>
            <consortium name="DOE Joint Genome Institute"/>
            <consortium name="Mycorrhizal Genomics Consortium"/>
            <person name="Kohler A."/>
            <person name="Kuo A."/>
            <person name="Nagy L.G."/>
            <person name="Floudas D."/>
            <person name="Copeland A."/>
            <person name="Barry K.W."/>
            <person name="Cichocki N."/>
            <person name="Veneault-Fourrey C."/>
            <person name="LaButti K."/>
            <person name="Lindquist E.A."/>
            <person name="Lipzen A."/>
            <person name="Lundell T."/>
            <person name="Morin E."/>
            <person name="Murat C."/>
            <person name="Riley R."/>
            <person name="Ohm R."/>
            <person name="Sun H."/>
            <person name="Tunlid A."/>
            <person name="Henrissat B."/>
            <person name="Grigoriev I.V."/>
            <person name="Hibbett D.S."/>
            <person name="Martin F."/>
        </authorList>
    </citation>
    <scope>NUCLEOTIDE SEQUENCE [LARGE SCALE GENOMIC DNA]</scope>
    <source>
        <strain evidence="3">ATCC 200175</strain>
    </source>
</reference>
<evidence type="ECO:0000313" key="2">
    <source>
        <dbReference type="EMBL" id="KIJ14007.1"/>
    </source>
</evidence>
<feature type="compositionally biased region" description="Basic and acidic residues" evidence="1">
    <location>
        <begin position="26"/>
        <end position="36"/>
    </location>
</feature>
<proteinExistence type="predicted"/>
<organism evidence="2 3">
    <name type="scientific">Paxillus involutus ATCC 200175</name>
    <dbReference type="NCBI Taxonomy" id="664439"/>
    <lineage>
        <taxon>Eukaryota</taxon>
        <taxon>Fungi</taxon>
        <taxon>Dikarya</taxon>
        <taxon>Basidiomycota</taxon>
        <taxon>Agaricomycotina</taxon>
        <taxon>Agaricomycetes</taxon>
        <taxon>Agaricomycetidae</taxon>
        <taxon>Boletales</taxon>
        <taxon>Paxilineae</taxon>
        <taxon>Paxillaceae</taxon>
        <taxon>Paxillus</taxon>
    </lineage>
</organism>
<protein>
    <submittedName>
        <fullName evidence="2">Uncharacterized protein</fullName>
    </submittedName>
</protein>
<gene>
    <name evidence="2" type="ORF">PAXINDRAFT_13129</name>
</gene>
<sequence>MIPSLVVPKYMQAFISLTKASSPMHESLHDGEEGNIGRHLGLTGRRAKEKDGIRSSTVKIWDLGKIAED</sequence>
<dbReference type="EMBL" id="KN819346">
    <property type="protein sequence ID" value="KIJ14007.1"/>
    <property type="molecule type" value="Genomic_DNA"/>
</dbReference>
<accession>A0A0C9U3A6</accession>
<keyword evidence="3" id="KW-1185">Reference proteome</keyword>
<feature type="region of interest" description="Disordered" evidence="1">
    <location>
        <begin position="22"/>
        <end position="48"/>
    </location>
</feature>